<dbReference type="EMBL" id="GBXM01006508">
    <property type="protein sequence ID" value="JAI02070.1"/>
    <property type="molecule type" value="Transcribed_RNA"/>
</dbReference>
<reference evidence="1" key="2">
    <citation type="journal article" date="2015" name="Fish Shellfish Immunol.">
        <title>Early steps in the European eel (Anguilla anguilla)-Vibrio vulnificus interaction in the gills: Role of the RtxA13 toxin.</title>
        <authorList>
            <person name="Callol A."/>
            <person name="Pajuelo D."/>
            <person name="Ebbesson L."/>
            <person name="Teles M."/>
            <person name="MacKenzie S."/>
            <person name="Amaro C."/>
        </authorList>
    </citation>
    <scope>NUCLEOTIDE SEQUENCE</scope>
</reference>
<reference evidence="1" key="1">
    <citation type="submission" date="2014-11" db="EMBL/GenBank/DDBJ databases">
        <authorList>
            <person name="Amaro Gonzalez C."/>
        </authorList>
    </citation>
    <scope>NUCLEOTIDE SEQUENCE</scope>
</reference>
<organism evidence="1">
    <name type="scientific">Anguilla anguilla</name>
    <name type="common">European freshwater eel</name>
    <name type="synonym">Muraena anguilla</name>
    <dbReference type="NCBI Taxonomy" id="7936"/>
    <lineage>
        <taxon>Eukaryota</taxon>
        <taxon>Metazoa</taxon>
        <taxon>Chordata</taxon>
        <taxon>Craniata</taxon>
        <taxon>Vertebrata</taxon>
        <taxon>Euteleostomi</taxon>
        <taxon>Actinopterygii</taxon>
        <taxon>Neopterygii</taxon>
        <taxon>Teleostei</taxon>
        <taxon>Anguilliformes</taxon>
        <taxon>Anguillidae</taxon>
        <taxon>Anguilla</taxon>
    </lineage>
</organism>
<protein>
    <submittedName>
        <fullName evidence="1">Uncharacterized protein</fullName>
    </submittedName>
</protein>
<sequence length="51" mass="5775">MEYCSPADNLLFFCHDSFVTGMKMNPTLISPLEVTAQLQSVKPHCSWHTAF</sequence>
<dbReference type="AlphaFoldDB" id="A0A0E9XHD0"/>
<proteinExistence type="predicted"/>
<name>A0A0E9XHD0_ANGAN</name>
<accession>A0A0E9XHD0</accession>
<evidence type="ECO:0000313" key="1">
    <source>
        <dbReference type="EMBL" id="JAI02070.1"/>
    </source>
</evidence>